<keyword evidence="4" id="KW-1185">Reference proteome</keyword>
<feature type="domain" description="RING-type" evidence="2">
    <location>
        <begin position="69"/>
        <end position="125"/>
    </location>
</feature>
<dbReference type="PaxDb" id="2903-EOD29935"/>
<evidence type="ECO:0000256" key="1">
    <source>
        <dbReference type="PROSITE-ProRule" id="PRU00175"/>
    </source>
</evidence>
<protein>
    <recommendedName>
        <fullName evidence="2">RING-type domain-containing protein</fullName>
    </recommendedName>
</protein>
<dbReference type="EnsemblProtists" id="EOD29935">
    <property type="protein sequence ID" value="EOD29935"/>
    <property type="gene ID" value="EMIHUDRAFT_233327"/>
</dbReference>
<sequence>MAGNFMPMRHVRLCGLSARDDLNGCTGKLLTFDPVKARWRVEVEAGECVRVRTANLEAVKMKEGLSTECSICLEPFMSNQEIAHLGCGHALHQDCLYSLRTVHRNDIVSSLGEAGQTAQRCPVCRAWHGKSGDNADTWWNYPAFTLINQMLGYIFQRRWQSQGQDRSAAEEMVFIEERFGRAYAAGQAEDQLRALDAALKRLRANFRQNGGPSDAVEDSDSLYWACTKAAGLACGSESAAATFLTTLMK</sequence>
<evidence type="ECO:0000313" key="3">
    <source>
        <dbReference type="EnsemblProtists" id="EOD29935"/>
    </source>
</evidence>
<reference evidence="3" key="2">
    <citation type="submission" date="2024-10" db="UniProtKB">
        <authorList>
            <consortium name="EnsemblProtists"/>
        </authorList>
    </citation>
    <scope>IDENTIFICATION</scope>
</reference>
<name>A0A0D3K2F0_EMIH1</name>
<dbReference type="SMART" id="SM00184">
    <property type="entry name" value="RING"/>
    <property type="match status" value="1"/>
</dbReference>
<dbReference type="RefSeq" id="XP_005782364.1">
    <property type="nucleotide sequence ID" value="XM_005782307.1"/>
</dbReference>
<dbReference type="Gene3D" id="3.30.40.10">
    <property type="entry name" value="Zinc/RING finger domain, C3HC4 (zinc finger)"/>
    <property type="match status" value="1"/>
</dbReference>
<dbReference type="CDD" id="cd16448">
    <property type="entry name" value="RING-H2"/>
    <property type="match status" value="1"/>
</dbReference>
<dbReference type="InterPro" id="IPR013083">
    <property type="entry name" value="Znf_RING/FYVE/PHD"/>
</dbReference>
<keyword evidence="1" id="KW-0863">Zinc-finger</keyword>
<reference evidence="4" key="1">
    <citation type="journal article" date="2013" name="Nature">
        <title>Pan genome of the phytoplankton Emiliania underpins its global distribution.</title>
        <authorList>
            <person name="Read B.A."/>
            <person name="Kegel J."/>
            <person name="Klute M.J."/>
            <person name="Kuo A."/>
            <person name="Lefebvre S.C."/>
            <person name="Maumus F."/>
            <person name="Mayer C."/>
            <person name="Miller J."/>
            <person name="Monier A."/>
            <person name="Salamov A."/>
            <person name="Young J."/>
            <person name="Aguilar M."/>
            <person name="Claverie J.M."/>
            <person name="Frickenhaus S."/>
            <person name="Gonzalez K."/>
            <person name="Herman E.K."/>
            <person name="Lin Y.C."/>
            <person name="Napier J."/>
            <person name="Ogata H."/>
            <person name="Sarno A.F."/>
            <person name="Shmutz J."/>
            <person name="Schroeder D."/>
            <person name="de Vargas C."/>
            <person name="Verret F."/>
            <person name="von Dassow P."/>
            <person name="Valentin K."/>
            <person name="Van de Peer Y."/>
            <person name="Wheeler G."/>
            <person name="Dacks J.B."/>
            <person name="Delwiche C.F."/>
            <person name="Dyhrman S.T."/>
            <person name="Glockner G."/>
            <person name="John U."/>
            <person name="Richards T."/>
            <person name="Worden A.Z."/>
            <person name="Zhang X."/>
            <person name="Grigoriev I.V."/>
            <person name="Allen A.E."/>
            <person name="Bidle K."/>
            <person name="Borodovsky M."/>
            <person name="Bowler C."/>
            <person name="Brownlee C."/>
            <person name="Cock J.M."/>
            <person name="Elias M."/>
            <person name="Gladyshev V.N."/>
            <person name="Groth M."/>
            <person name="Guda C."/>
            <person name="Hadaegh A."/>
            <person name="Iglesias-Rodriguez M.D."/>
            <person name="Jenkins J."/>
            <person name="Jones B.M."/>
            <person name="Lawson T."/>
            <person name="Leese F."/>
            <person name="Lindquist E."/>
            <person name="Lobanov A."/>
            <person name="Lomsadze A."/>
            <person name="Malik S.B."/>
            <person name="Marsh M.E."/>
            <person name="Mackinder L."/>
            <person name="Mock T."/>
            <person name="Mueller-Roeber B."/>
            <person name="Pagarete A."/>
            <person name="Parker M."/>
            <person name="Probert I."/>
            <person name="Quesneville H."/>
            <person name="Raines C."/>
            <person name="Rensing S.A."/>
            <person name="Riano-Pachon D.M."/>
            <person name="Richier S."/>
            <person name="Rokitta S."/>
            <person name="Shiraiwa Y."/>
            <person name="Soanes D.M."/>
            <person name="van der Giezen M."/>
            <person name="Wahlund T.M."/>
            <person name="Williams B."/>
            <person name="Wilson W."/>
            <person name="Wolfe G."/>
            <person name="Wurch L.L."/>
        </authorList>
    </citation>
    <scope>NUCLEOTIDE SEQUENCE</scope>
</reference>
<dbReference type="GeneID" id="17275209"/>
<organism evidence="3 4">
    <name type="scientific">Emiliania huxleyi (strain CCMP1516)</name>
    <dbReference type="NCBI Taxonomy" id="280463"/>
    <lineage>
        <taxon>Eukaryota</taxon>
        <taxon>Haptista</taxon>
        <taxon>Haptophyta</taxon>
        <taxon>Prymnesiophyceae</taxon>
        <taxon>Isochrysidales</taxon>
        <taxon>Noelaerhabdaceae</taxon>
        <taxon>Emiliania</taxon>
    </lineage>
</organism>
<accession>A0A0D3K2F0</accession>
<dbReference type="SUPFAM" id="SSF57850">
    <property type="entry name" value="RING/U-box"/>
    <property type="match status" value="1"/>
</dbReference>
<dbReference type="InterPro" id="IPR001841">
    <property type="entry name" value="Znf_RING"/>
</dbReference>
<dbReference type="Proteomes" id="UP000013827">
    <property type="component" value="Unassembled WGS sequence"/>
</dbReference>
<evidence type="ECO:0000313" key="4">
    <source>
        <dbReference type="Proteomes" id="UP000013827"/>
    </source>
</evidence>
<dbReference type="Pfam" id="PF13639">
    <property type="entry name" value="zf-RING_2"/>
    <property type="match status" value="1"/>
</dbReference>
<dbReference type="PROSITE" id="PS50089">
    <property type="entry name" value="ZF_RING_2"/>
    <property type="match status" value="1"/>
</dbReference>
<dbReference type="KEGG" id="ehx:EMIHUDRAFT_233327"/>
<dbReference type="AlphaFoldDB" id="A0A0D3K2F0"/>
<dbReference type="HOGENOM" id="CLU_1117465_0_0_1"/>
<proteinExistence type="predicted"/>
<evidence type="ECO:0000259" key="2">
    <source>
        <dbReference type="PROSITE" id="PS50089"/>
    </source>
</evidence>
<dbReference type="GO" id="GO:0008270">
    <property type="term" value="F:zinc ion binding"/>
    <property type="evidence" value="ECO:0007669"/>
    <property type="project" value="UniProtKB-KW"/>
</dbReference>
<keyword evidence="1" id="KW-0862">Zinc</keyword>
<keyword evidence="1" id="KW-0479">Metal-binding</keyword>